<dbReference type="GO" id="GO:0030889">
    <property type="term" value="P:negative regulation of B cell proliferation"/>
    <property type="evidence" value="ECO:0007669"/>
    <property type="project" value="TreeGrafter"/>
</dbReference>
<keyword evidence="5" id="KW-1185">Reference proteome</keyword>
<evidence type="ECO:0000256" key="2">
    <source>
        <dbReference type="SAM" id="Phobius"/>
    </source>
</evidence>
<name>A0A8T2MZ68_9TELE</name>
<feature type="domain" description="TACI cysteine-rich" evidence="3">
    <location>
        <begin position="65"/>
        <end position="101"/>
    </location>
</feature>
<evidence type="ECO:0000256" key="1">
    <source>
        <dbReference type="SAM" id="MobiDB-lite"/>
    </source>
</evidence>
<keyword evidence="2" id="KW-0812">Transmembrane</keyword>
<protein>
    <recommendedName>
        <fullName evidence="3">TACI cysteine-rich domain-containing protein</fullName>
    </recommendedName>
</protein>
<dbReference type="PANTHER" id="PTHR15511:SF2">
    <property type="entry name" value="TUMOR NECROSIS FACTOR RECEPTOR SUPERFAMILY MEMBER 13B"/>
    <property type="match status" value="1"/>
</dbReference>
<comment type="caution">
    <text evidence="4">The sequence shown here is derived from an EMBL/GenBank/DDBJ whole genome shotgun (WGS) entry which is preliminary data.</text>
</comment>
<feature type="region of interest" description="Disordered" evidence="1">
    <location>
        <begin position="171"/>
        <end position="200"/>
    </location>
</feature>
<evidence type="ECO:0000313" key="4">
    <source>
        <dbReference type="EMBL" id="KAG9333194.1"/>
    </source>
</evidence>
<dbReference type="GO" id="GO:0002244">
    <property type="term" value="P:hematopoietic progenitor cell differentiation"/>
    <property type="evidence" value="ECO:0007669"/>
    <property type="project" value="TreeGrafter"/>
</dbReference>
<dbReference type="SUPFAM" id="SSF57586">
    <property type="entry name" value="TNF receptor-like"/>
    <property type="match status" value="2"/>
</dbReference>
<dbReference type="InterPro" id="IPR015384">
    <property type="entry name" value="TACI_Cys-rich-dom"/>
</dbReference>
<dbReference type="EMBL" id="JAFBMS010000211">
    <property type="protein sequence ID" value="KAG9333194.1"/>
    <property type="molecule type" value="Genomic_DNA"/>
</dbReference>
<dbReference type="PANTHER" id="PTHR15511">
    <property type="entry name" value="TUMOR NECROSIS FACTOR RECEPTOR SUPERFAMILY MEMBER 13B"/>
    <property type="match status" value="1"/>
</dbReference>
<dbReference type="Pfam" id="PF09305">
    <property type="entry name" value="TACI-CRD2"/>
    <property type="match status" value="2"/>
</dbReference>
<reference evidence="4" key="1">
    <citation type="thesis" date="2021" institute="BYU ScholarsArchive" country="Provo, UT, USA">
        <title>Applications of and Algorithms for Genome Assembly and Genomic Analyses with an Emphasis on Marine Teleosts.</title>
        <authorList>
            <person name="Pickett B.D."/>
        </authorList>
    </citation>
    <scope>NUCLEOTIDE SEQUENCE</scope>
    <source>
        <strain evidence="4">HI-2016</strain>
    </source>
</reference>
<gene>
    <name evidence="4" type="ORF">JZ751_013367</name>
</gene>
<dbReference type="GO" id="GO:0001782">
    <property type="term" value="P:B cell homeostasis"/>
    <property type="evidence" value="ECO:0007669"/>
    <property type="project" value="TreeGrafter"/>
</dbReference>
<dbReference type="AlphaFoldDB" id="A0A8T2MZ68"/>
<dbReference type="PRINTS" id="PR01963">
    <property type="entry name" value="TNFACTORR13B"/>
</dbReference>
<feature type="domain" description="TACI cysteine-rich" evidence="3">
    <location>
        <begin position="33"/>
        <end position="61"/>
    </location>
</feature>
<evidence type="ECO:0000259" key="3">
    <source>
        <dbReference type="Pfam" id="PF09305"/>
    </source>
</evidence>
<dbReference type="GO" id="GO:0005886">
    <property type="term" value="C:plasma membrane"/>
    <property type="evidence" value="ECO:0007669"/>
    <property type="project" value="InterPro"/>
</dbReference>
<dbReference type="OrthoDB" id="9934669at2759"/>
<evidence type="ECO:0000313" key="5">
    <source>
        <dbReference type="Proteomes" id="UP000824540"/>
    </source>
</evidence>
<dbReference type="InterPro" id="IPR022317">
    <property type="entry name" value="TNFR_13B"/>
</dbReference>
<sequence>MLGAVSPRGALVGGPGGDLWLCWTMARGCTDSQYWDRLLRQCMSCRTTCERQSQERCTEFCVSQRCRDKPGHFYDSLLKRCLLCTSLCGSHPAECAYACQTQPTTLRLMTSPLGDRTALQSSTTRGSSLHRGEHHTIIIYSLLGLCLAALVCTLSVAVLVLLCKARGCGGQAGAPGGHKTPDTIEEEEGSEVSTHRPSSQDRLMEVMAGGQGQAPMAEKESLPTETCMHCFPEIRVPCRGEDKLQLYQQTAVTVPPAGPSRHCRDSHTSLIKDNALRIICSPTQTTCISTGIGTATAAASLICIFKAARGETQRPCSRDAERTAHAGQ</sequence>
<proteinExistence type="predicted"/>
<dbReference type="Gene3D" id="4.10.1290.10">
    <property type="entry name" value="Tumor necrosis factor receptor superfamily"/>
    <property type="match status" value="2"/>
</dbReference>
<keyword evidence="2" id="KW-0472">Membrane</keyword>
<keyword evidence="2" id="KW-1133">Transmembrane helix</keyword>
<feature type="transmembrane region" description="Helical" evidence="2">
    <location>
        <begin position="137"/>
        <end position="162"/>
    </location>
</feature>
<organism evidence="4 5">
    <name type="scientific">Albula glossodonta</name>
    <name type="common">roundjaw bonefish</name>
    <dbReference type="NCBI Taxonomy" id="121402"/>
    <lineage>
        <taxon>Eukaryota</taxon>
        <taxon>Metazoa</taxon>
        <taxon>Chordata</taxon>
        <taxon>Craniata</taxon>
        <taxon>Vertebrata</taxon>
        <taxon>Euteleostomi</taxon>
        <taxon>Actinopterygii</taxon>
        <taxon>Neopterygii</taxon>
        <taxon>Teleostei</taxon>
        <taxon>Albuliformes</taxon>
        <taxon>Albulidae</taxon>
        <taxon>Albula</taxon>
    </lineage>
</organism>
<accession>A0A8T2MZ68</accession>
<dbReference type="Proteomes" id="UP000824540">
    <property type="component" value="Unassembled WGS sequence"/>
</dbReference>